<dbReference type="EMBL" id="REGN01002435">
    <property type="protein sequence ID" value="RNA28097.1"/>
    <property type="molecule type" value="Genomic_DNA"/>
</dbReference>
<proteinExistence type="predicted"/>
<feature type="region of interest" description="Disordered" evidence="1">
    <location>
        <begin position="44"/>
        <end position="68"/>
    </location>
</feature>
<dbReference type="InterPro" id="IPR009057">
    <property type="entry name" value="Homeodomain-like_sf"/>
</dbReference>
<dbReference type="OrthoDB" id="6779723at2759"/>
<dbReference type="SUPFAM" id="SSF46689">
    <property type="entry name" value="Homeodomain-like"/>
    <property type="match status" value="1"/>
</dbReference>
<sequence length="93" mass="10823">MGKKSVTNDVRFQIICLLKDKTKSNREIAKLVGVSEKCVRTTRKNNDIYGTPKESTRPGRPRKLTNRDQNSLFIQFKNVKIRRETVRRSLTSK</sequence>
<evidence type="ECO:0000313" key="2">
    <source>
        <dbReference type="EMBL" id="RNA28097.1"/>
    </source>
</evidence>
<evidence type="ECO:0008006" key="4">
    <source>
        <dbReference type="Google" id="ProtNLM"/>
    </source>
</evidence>
<dbReference type="AlphaFoldDB" id="A0A3M7RXP7"/>
<dbReference type="Proteomes" id="UP000276133">
    <property type="component" value="Unassembled WGS sequence"/>
</dbReference>
<organism evidence="2 3">
    <name type="scientific">Brachionus plicatilis</name>
    <name type="common">Marine rotifer</name>
    <name type="synonym">Brachionus muelleri</name>
    <dbReference type="NCBI Taxonomy" id="10195"/>
    <lineage>
        <taxon>Eukaryota</taxon>
        <taxon>Metazoa</taxon>
        <taxon>Spiralia</taxon>
        <taxon>Gnathifera</taxon>
        <taxon>Rotifera</taxon>
        <taxon>Eurotatoria</taxon>
        <taxon>Monogononta</taxon>
        <taxon>Pseudotrocha</taxon>
        <taxon>Ploima</taxon>
        <taxon>Brachionidae</taxon>
        <taxon>Brachionus</taxon>
    </lineage>
</organism>
<name>A0A3M7RXP7_BRAPC</name>
<evidence type="ECO:0000256" key="1">
    <source>
        <dbReference type="SAM" id="MobiDB-lite"/>
    </source>
</evidence>
<reference evidence="2 3" key="1">
    <citation type="journal article" date="2018" name="Sci. Rep.">
        <title>Genomic signatures of local adaptation to the degree of environmental predictability in rotifers.</title>
        <authorList>
            <person name="Franch-Gras L."/>
            <person name="Hahn C."/>
            <person name="Garcia-Roger E.M."/>
            <person name="Carmona M.J."/>
            <person name="Serra M."/>
            <person name="Gomez A."/>
        </authorList>
    </citation>
    <scope>NUCLEOTIDE SEQUENCE [LARGE SCALE GENOMIC DNA]</scope>
    <source>
        <strain evidence="2">HYR1</strain>
    </source>
</reference>
<protein>
    <recommendedName>
        <fullName evidence="4">Homeodomain-like DNA binding domain-containing transcription factor</fullName>
    </recommendedName>
</protein>
<evidence type="ECO:0000313" key="3">
    <source>
        <dbReference type="Proteomes" id="UP000276133"/>
    </source>
</evidence>
<gene>
    <name evidence="2" type="ORF">BpHYR1_009807</name>
</gene>
<comment type="caution">
    <text evidence="2">The sequence shown here is derived from an EMBL/GenBank/DDBJ whole genome shotgun (WGS) entry which is preliminary data.</text>
</comment>
<keyword evidence="3" id="KW-1185">Reference proteome</keyword>
<accession>A0A3M7RXP7</accession>